<feature type="region of interest" description="Disordered" evidence="1">
    <location>
        <begin position="212"/>
        <end position="320"/>
    </location>
</feature>
<sequence length="320" mass="34557">MQRALAMPRGGSLCNYRKGPMNRHLLAIPAALSLSASTRHVDMKGTITQSRSRRASRQNPLVAVGWNPDAIISETTWRPQWSWKATGVEGGEGSGSAWSRHTIRDHVAVAAELESDGTGGGSRLPTDNEGSARLVQEWCSVDDLLAAAGIKELGGGGRGGGGNGGHDQFYALVYTGLFHESQGEELRAKEAMIAAIKTMYGQISGDYMAELAQEGEAEEEGEGEEEGKERRGKRERGERKGGGRGGAEEEGEGEEEGKERRGKRRGGERRGEGRGEAQEEGEGEKEGKERSGAKERRRKRRRRGGVRSRGGGRITLAYLA</sequence>
<protein>
    <submittedName>
        <fullName evidence="2">Uncharacterized protein</fullName>
    </submittedName>
</protein>
<organism evidence="2 3">
    <name type="scientific">Chara braunii</name>
    <name type="common">Braun's stonewort</name>
    <dbReference type="NCBI Taxonomy" id="69332"/>
    <lineage>
        <taxon>Eukaryota</taxon>
        <taxon>Viridiplantae</taxon>
        <taxon>Streptophyta</taxon>
        <taxon>Charophyceae</taxon>
        <taxon>Charales</taxon>
        <taxon>Characeae</taxon>
        <taxon>Chara</taxon>
    </lineage>
</organism>
<evidence type="ECO:0000256" key="1">
    <source>
        <dbReference type="SAM" id="MobiDB-lite"/>
    </source>
</evidence>
<name>A0A388KLJ0_CHABU</name>
<proteinExistence type="predicted"/>
<feature type="compositionally biased region" description="Acidic residues" evidence="1">
    <location>
        <begin position="213"/>
        <end position="226"/>
    </location>
</feature>
<dbReference type="EMBL" id="BFEA01000137">
    <property type="protein sequence ID" value="GBG70916.1"/>
    <property type="molecule type" value="Genomic_DNA"/>
</dbReference>
<dbReference type="PANTHER" id="PTHR47908">
    <property type="match status" value="1"/>
</dbReference>
<dbReference type="Proteomes" id="UP000265515">
    <property type="component" value="Unassembled WGS sequence"/>
</dbReference>
<dbReference type="GO" id="GO:0009507">
    <property type="term" value="C:chloroplast"/>
    <property type="evidence" value="ECO:0007669"/>
    <property type="project" value="TreeGrafter"/>
</dbReference>
<dbReference type="OrthoDB" id="2017782at2759"/>
<feature type="compositionally biased region" description="Basic residues" evidence="1">
    <location>
        <begin position="295"/>
        <end position="306"/>
    </location>
</feature>
<evidence type="ECO:0000313" key="2">
    <source>
        <dbReference type="EMBL" id="GBG70916.1"/>
    </source>
</evidence>
<dbReference type="Gramene" id="GBG70916">
    <property type="protein sequence ID" value="GBG70916"/>
    <property type="gene ID" value="CBR_g8217"/>
</dbReference>
<gene>
    <name evidence="2" type="ORF">CBR_g8217</name>
</gene>
<reference evidence="2 3" key="1">
    <citation type="journal article" date="2018" name="Cell">
        <title>The Chara Genome: Secondary Complexity and Implications for Plant Terrestrialization.</title>
        <authorList>
            <person name="Nishiyama T."/>
            <person name="Sakayama H."/>
            <person name="Vries J.D."/>
            <person name="Buschmann H."/>
            <person name="Saint-Marcoux D."/>
            <person name="Ullrich K.K."/>
            <person name="Haas F.B."/>
            <person name="Vanderstraeten L."/>
            <person name="Becker D."/>
            <person name="Lang D."/>
            <person name="Vosolsobe S."/>
            <person name="Rombauts S."/>
            <person name="Wilhelmsson P.K.I."/>
            <person name="Janitza P."/>
            <person name="Kern R."/>
            <person name="Heyl A."/>
            <person name="Rumpler F."/>
            <person name="Villalobos L.I.A.C."/>
            <person name="Clay J.M."/>
            <person name="Skokan R."/>
            <person name="Toyoda A."/>
            <person name="Suzuki Y."/>
            <person name="Kagoshima H."/>
            <person name="Schijlen E."/>
            <person name="Tajeshwar N."/>
            <person name="Catarino B."/>
            <person name="Hetherington A.J."/>
            <person name="Saltykova A."/>
            <person name="Bonnot C."/>
            <person name="Breuninger H."/>
            <person name="Symeonidi A."/>
            <person name="Radhakrishnan G.V."/>
            <person name="Van Nieuwerburgh F."/>
            <person name="Deforce D."/>
            <person name="Chang C."/>
            <person name="Karol K.G."/>
            <person name="Hedrich R."/>
            <person name="Ulvskov P."/>
            <person name="Glockner G."/>
            <person name="Delwiche C.F."/>
            <person name="Petrasek J."/>
            <person name="Van de Peer Y."/>
            <person name="Friml J."/>
            <person name="Beilby M."/>
            <person name="Dolan L."/>
            <person name="Kohara Y."/>
            <person name="Sugano S."/>
            <person name="Fujiyama A."/>
            <person name="Delaux P.-M."/>
            <person name="Quint M."/>
            <person name="TheiBen G."/>
            <person name="Hagemann M."/>
            <person name="Harholt J."/>
            <person name="Dunand C."/>
            <person name="Zachgo S."/>
            <person name="Langdale J."/>
            <person name="Maumus F."/>
            <person name="Straeten D.V.D."/>
            <person name="Gould S.B."/>
            <person name="Rensing S.A."/>
        </authorList>
    </citation>
    <scope>NUCLEOTIDE SEQUENCE [LARGE SCALE GENOMIC DNA]</scope>
    <source>
        <strain evidence="2 3">S276</strain>
    </source>
</reference>
<accession>A0A388KLJ0</accession>
<dbReference type="PANTHER" id="PTHR47908:SF2">
    <property type="entry name" value="TETRATRICOPEPTIDE REPEAT (TPR)-LIKE SUPERFAMILY PROTEIN"/>
    <property type="match status" value="1"/>
</dbReference>
<evidence type="ECO:0000313" key="3">
    <source>
        <dbReference type="Proteomes" id="UP000265515"/>
    </source>
</evidence>
<keyword evidence="3" id="KW-1185">Reference proteome</keyword>
<comment type="caution">
    <text evidence="2">The sequence shown here is derived from an EMBL/GenBank/DDBJ whole genome shotgun (WGS) entry which is preliminary data.</text>
</comment>
<feature type="compositionally biased region" description="Basic and acidic residues" evidence="1">
    <location>
        <begin position="268"/>
        <end position="277"/>
    </location>
</feature>
<dbReference type="AlphaFoldDB" id="A0A388KLJ0"/>
<feature type="compositionally biased region" description="Basic and acidic residues" evidence="1">
    <location>
        <begin position="284"/>
        <end position="294"/>
    </location>
</feature>